<dbReference type="Pfam" id="PF00335">
    <property type="entry name" value="Tetraspanin"/>
    <property type="match status" value="2"/>
</dbReference>
<dbReference type="InterPro" id="IPR008952">
    <property type="entry name" value="Tetraspanin_EC2_sf"/>
</dbReference>
<accession>A0A1I8G566</accession>
<feature type="transmembrane region" description="Helical" evidence="5">
    <location>
        <begin position="260"/>
        <end position="284"/>
    </location>
</feature>
<organism evidence="6 7">
    <name type="scientific">Macrostomum lignano</name>
    <dbReference type="NCBI Taxonomy" id="282301"/>
    <lineage>
        <taxon>Eukaryota</taxon>
        <taxon>Metazoa</taxon>
        <taxon>Spiralia</taxon>
        <taxon>Lophotrochozoa</taxon>
        <taxon>Platyhelminthes</taxon>
        <taxon>Rhabditophora</taxon>
        <taxon>Macrostomorpha</taxon>
        <taxon>Macrostomida</taxon>
        <taxon>Macrostomidae</taxon>
        <taxon>Macrostomum</taxon>
    </lineage>
</organism>
<evidence type="ECO:0000256" key="5">
    <source>
        <dbReference type="SAM" id="Phobius"/>
    </source>
</evidence>
<protein>
    <submittedName>
        <fullName evidence="7">Tetraspanin</fullName>
    </submittedName>
</protein>
<evidence type="ECO:0000313" key="6">
    <source>
        <dbReference type="Proteomes" id="UP000095280"/>
    </source>
</evidence>
<feature type="transmembrane region" description="Helical" evidence="5">
    <location>
        <begin position="110"/>
        <end position="136"/>
    </location>
</feature>
<dbReference type="Proteomes" id="UP000095280">
    <property type="component" value="Unplaced"/>
</dbReference>
<dbReference type="WBParaSite" id="maker-uti_cns_0000915-snap-gene-0.2-mRNA-1">
    <property type="protein sequence ID" value="maker-uti_cns_0000915-snap-gene-0.2-mRNA-1"/>
    <property type="gene ID" value="maker-uti_cns_0000915-snap-gene-0.2"/>
</dbReference>
<evidence type="ECO:0000313" key="7">
    <source>
        <dbReference type="WBParaSite" id="maker-uti_cns_0000915-snap-gene-0.2-mRNA-1"/>
    </source>
</evidence>
<dbReference type="InterPro" id="IPR018499">
    <property type="entry name" value="Tetraspanin/Peripherin"/>
</dbReference>
<dbReference type="GO" id="GO:0016020">
    <property type="term" value="C:membrane"/>
    <property type="evidence" value="ECO:0007669"/>
    <property type="project" value="UniProtKB-SubCell"/>
</dbReference>
<keyword evidence="2 5" id="KW-0812">Transmembrane</keyword>
<name>A0A1I8G566_9PLAT</name>
<comment type="subcellular location">
    <subcellularLocation>
        <location evidence="1">Membrane</location>
        <topology evidence="1">Multi-pass membrane protein</topology>
    </subcellularLocation>
</comment>
<keyword evidence="3 5" id="KW-1133">Transmembrane helix</keyword>
<feature type="transmembrane region" description="Helical" evidence="5">
    <location>
        <begin position="506"/>
        <end position="534"/>
    </location>
</feature>
<evidence type="ECO:0000256" key="1">
    <source>
        <dbReference type="ARBA" id="ARBA00004141"/>
    </source>
</evidence>
<feature type="transmembrane region" description="Helical" evidence="5">
    <location>
        <begin position="78"/>
        <end position="104"/>
    </location>
</feature>
<proteinExistence type="predicted"/>
<sequence length="543" mass="59061">MGVCSCCTSCLAKSILGIVNSVFMTVGILLTIFGALFYWGQQAVYNWISSMLAKSDVGSTRQISLEEIQAVLGAWSRYLTYAGVILFGLGIALVGLAIIGYIGMCCEFKVLVIAYTVTVGAFGVGCIGVVISYGVFKKDMVHFGRTEMLKLLRQRYNNSGTPNEFTTILDLIQARMPCCGVDNYTDFYNSTGWNRTYIQDKVEYNLTAPISCCMITGPSMRPDYPECVSAPNSNNSNYMVGGCYGKLWAMFDNYSAYTMYALGVTAAVCTIGVAIAALGCVLHFGGNAVYQAFSSLLGSIGSTNIGGEIVQLGILDLQRILGSWSSIISYAGLILLGLGLFFLAVGILGCIGACCNLKTMLIVYAILTLTITVVLIGFVIGYYALKQNMRDLGAEEMRKLIVNEYQGRTHPSPNDFSKILDIVQGQLDCCGVTNYTEFYSAGQWNRTYYYSDSVGYIQLTAPIACCKLRKSDFEPQFANCTLSPTAQNSNIHTGCYDKLWEFLDTYANVLIVGIAITAGVTAGISVLAIIMLCYHFKNDVTPI</sequence>
<dbReference type="SUPFAM" id="SSF48652">
    <property type="entry name" value="Tetraspanin"/>
    <property type="match status" value="2"/>
</dbReference>
<evidence type="ECO:0000256" key="4">
    <source>
        <dbReference type="ARBA" id="ARBA00023136"/>
    </source>
</evidence>
<dbReference type="Gene3D" id="1.10.1450.10">
    <property type="entry name" value="Tetraspanin"/>
    <property type="match status" value="2"/>
</dbReference>
<dbReference type="PANTHER" id="PTHR19282">
    <property type="entry name" value="TETRASPANIN"/>
    <property type="match status" value="1"/>
</dbReference>
<dbReference type="CDD" id="cd03156">
    <property type="entry name" value="uroplakin_I_like_LEL"/>
    <property type="match status" value="1"/>
</dbReference>
<keyword evidence="6" id="KW-1185">Reference proteome</keyword>
<reference evidence="7" key="1">
    <citation type="submission" date="2016-11" db="UniProtKB">
        <authorList>
            <consortium name="WormBaseParasite"/>
        </authorList>
    </citation>
    <scope>IDENTIFICATION</scope>
</reference>
<feature type="transmembrane region" description="Helical" evidence="5">
    <location>
        <begin position="18"/>
        <end position="39"/>
    </location>
</feature>
<keyword evidence="4 5" id="KW-0472">Membrane</keyword>
<evidence type="ECO:0000256" key="3">
    <source>
        <dbReference type="ARBA" id="ARBA00022989"/>
    </source>
</evidence>
<dbReference type="PANTHER" id="PTHR19282:SF417">
    <property type="entry name" value="TETRASPANIN TSPA-RELATED"/>
    <property type="match status" value="1"/>
</dbReference>
<feature type="transmembrane region" description="Helical" evidence="5">
    <location>
        <begin position="361"/>
        <end position="385"/>
    </location>
</feature>
<evidence type="ECO:0000256" key="2">
    <source>
        <dbReference type="ARBA" id="ARBA00022692"/>
    </source>
</evidence>
<feature type="transmembrane region" description="Helical" evidence="5">
    <location>
        <begin position="327"/>
        <end position="354"/>
    </location>
</feature>
<dbReference type="AlphaFoldDB" id="A0A1I8G566"/>